<accession>A0A319E279</accession>
<gene>
    <name evidence="1" type="ORF">BO78DRAFT_431642</name>
</gene>
<dbReference type="AlphaFoldDB" id="A0A319E279"/>
<proteinExistence type="predicted"/>
<dbReference type="VEuPathDB" id="FungiDB:BO78DRAFT_431642"/>
<evidence type="ECO:0000313" key="2">
    <source>
        <dbReference type="Proteomes" id="UP000248423"/>
    </source>
</evidence>
<protein>
    <recommendedName>
        <fullName evidence="3">TLDc domain-containing protein</fullName>
    </recommendedName>
</protein>
<evidence type="ECO:0000313" key="1">
    <source>
        <dbReference type="EMBL" id="PYI04097.1"/>
    </source>
</evidence>
<evidence type="ECO:0008006" key="3">
    <source>
        <dbReference type="Google" id="ProtNLM"/>
    </source>
</evidence>
<dbReference type="Proteomes" id="UP000248423">
    <property type="component" value="Unassembled WGS sequence"/>
</dbReference>
<organism evidence="1 2">
    <name type="scientific">Aspergillus sclerotiicarbonarius (strain CBS 121057 / IBT 28362)</name>
    <dbReference type="NCBI Taxonomy" id="1448318"/>
    <lineage>
        <taxon>Eukaryota</taxon>
        <taxon>Fungi</taxon>
        <taxon>Dikarya</taxon>
        <taxon>Ascomycota</taxon>
        <taxon>Pezizomycotina</taxon>
        <taxon>Eurotiomycetes</taxon>
        <taxon>Eurotiomycetidae</taxon>
        <taxon>Eurotiales</taxon>
        <taxon>Aspergillaceae</taxon>
        <taxon>Aspergillus</taxon>
        <taxon>Aspergillus subgen. Circumdati</taxon>
    </lineage>
</organism>
<name>A0A319E279_ASPSB</name>
<dbReference type="OrthoDB" id="4467879at2759"/>
<reference evidence="1 2" key="1">
    <citation type="submission" date="2018-02" db="EMBL/GenBank/DDBJ databases">
        <title>The genomes of Aspergillus section Nigri reveals drivers in fungal speciation.</title>
        <authorList>
            <consortium name="DOE Joint Genome Institute"/>
            <person name="Vesth T.C."/>
            <person name="Nybo J."/>
            <person name="Theobald S."/>
            <person name="Brandl J."/>
            <person name="Frisvad J.C."/>
            <person name="Nielsen K.F."/>
            <person name="Lyhne E.K."/>
            <person name="Kogle M.E."/>
            <person name="Kuo A."/>
            <person name="Riley R."/>
            <person name="Clum A."/>
            <person name="Nolan M."/>
            <person name="Lipzen A."/>
            <person name="Salamov A."/>
            <person name="Henrissat B."/>
            <person name="Wiebenga A."/>
            <person name="De vries R.P."/>
            <person name="Grigoriev I.V."/>
            <person name="Mortensen U.H."/>
            <person name="Andersen M.R."/>
            <person name="Baker S.E."/>
        </authorList>
    </citation>
    <scope>NUCLEOTIDE SEQUENCE [LARGE SCALE GENOMIC DNA]</scope>
    <source>
        <strain evidence="1 2">CBS 121057</strain>
    </source>
</reference>
<keyword evidence="2" id="KW-1185">Reference proteome</keyword>
<sequence length="534" mass="59727">MLRALSDILNRAALAPQEQKVADYLRHATPDSVLKDLQTAVGPNIRRINDSQITFEASCVKDEADRQQYWTKDSLRKHIQIAHLNVSFPDEAINLLWRSFHFYAHHPFPHYITDDSKIDVDGFQRAVALLAHDATDLLGTQEDGDYYWRFDETFFRKASFSRMLRSIGHLGETGQEEAVVDDVMDVLAITQPQSMKSMPCPDTLRPAARKLLDSGKTPMGCRVTRRDLFALLLLVLRMRLIGEKWGHGDHYGTIGEVYPEDEQLAEVLVNGVVGDEDDLGVDDLLRIQDVLPNLPLRFHQLWKVLFQPRPNIAIQETTGSTLPPRILSAISLFIPHPLRPAHSRPASQDTRIALQQSEQTIDMTASSLIRGLQQNPRPKVILVTENGESVSPATVAGAFIPGLLYSKGEDHPQTGTSHFMFQLLPEFRLLRWTNPRTTLVDLIKGDVDEGNLSLQAMEAGACGTNPYRIGDPQCKSAGIQIDPATESVIFSRTAGVGNTNNMGYQEMCVGHKAEWEVVIESGKLDVYDGLFKFV</sequence>
<dbReference type="EMBL" id="KZ826373">
    <property type="protein sequence ID" value="PYI04097.1"/>
    <property type="molecule type" value="Genomic_DNA"/>
</dbReference>